<dbReference type="EMBL" id="JAIEZQ010000002">
    <property type="protein sequence ID" value="MBY9075575.1"/>
    <property type="molecule type" value="Genomic_DNA"/>
</dbReference>
<gene>
    <name evidence="2" type="ORF">K1X13_12150</name>
</gene>
<proteinExistence type="predicted"/>
<accession>A0ABS7RKJ3</accession>
<evidence type="ECO:0000256" key="1">
    <source>
        <dbReference type="SAM" id="MobiDB-lite"/>
    </source>
</evidence>
<dbReference type="Proteomes" id="UP000754710">
    <property type="component" value="Unassembled WGS sequence"/>
</dbReference>
<protein>
    <submittedName>
        <fullName evidence="2">Uncharacterized protein</fullName>
    </submittedName>
</protein>
<feature type="compositionally biased region" description="Basic and acidic residues" evidence="1">
    <location>
        <begin position="47"/>
        <end position="60"/>
    </location>
</feature>
<sequence length="60" mass="6957">MNERERFDAQREAKNEAAGPTSRSTRERIAAGLNQYLSAEARHARKAAKEEQERERRDRG</sequence>
<evidence type="ECO:0000313" key="3">
    <source>
        <dbReference type="Proteomes" id="UP000754710"/>
    </source>
</evidence>
<organism evidence="2 3">
    <name type="scientific">Nocardioides jiangsuensis</name>
    <dbReference type="NCBI Taxonomy" id="2866161"/>
    <lineage>
        <taxon>Bacteria</taxon>
        <taxon>Bacillati</taxon>
        <taxon>Actinomycetota</taxon>
        <taxon>Actinomycetes</taxon>
        <taxon>Propionibacteriales</taxon>
        <taxon>Nocardioidaceae</taxon>
        <taxon>Nocardioides</taxon>
    </lineage>
</organism>
<feature type="region of interest" description="Disordered" evidence="1">
    <location>
        <begin position="1"/>
        <end position="26"/>
    </location>
</feature>
<feature type="compositionally biased region" description="Basic and acidic residues" evidence="1">
    <location>
        <begin position="1"/>
        <end position="15"/>
    </location>
</feature>
<feature type="region of interest" description="Disordered" evidence="1">
    <location>
        <begin position="40"/>
        <end position="60"/>
    </location>
</feature>
<name>A0ABS7RKJ3_9ACTN</name>
<comment type="caution">
    <text evidence="2">The sequence shown here is derived from an EMBL/GenBank/DDBJ whole genome shotgun (WGS) entry which is preliminary data.</text>
</comment>
<reference evidence="2 3" key="1">
    <citation type="submission" date="2021-08" db="EMBL/GenBank/DDBJ databases">
        <title>Nocardioides bacterium WL0053 sp. nov., isolated from the sediment.</title>
        <authorList>
            <person name="Wang L."/>
            <person name="Zhang D."/>
            <person name="Zhang A."/>
        </authorList>
    </citation>
    <scope>NUCLEOTIDE SEQUENCE [LARGE SCALE GENOMIC DNA]</scope>
    <source>
        <strain evidence="2 3">WL0053</strain>
    </source>
</reference>
<evidence type="ECO:0000313" key="2">
    <source>
        <dbReference type="EMBL" id="MBY9075575.1"/>
    </source>
</evidence>
<keyword evidence="3" id="KW-1185">Reference proteome</keyword>
<dbReference type="RefSeq" id="WP_221025306.1">
    <property type="nucleotide sequence ID" value="NZ_JAIEZQ010000002.1"/>
</dbReference>